<dbReference type="Proteomes" id="UP000831701">
    <property type="component" value="Chromosome 24"/>
</dbReference>
<organism evidence="1 2">
    <name type="scientific">Scortum barcoo</name>
    <name type="common">barcoo grunter</name>
    <dbReference type="NCBI Taxonomy" id="214431"/>
    <lineage>
        <taxon>Eukaryota</taxon>
        <taxon>Metazoa</taxon>
        <taxon>Chordata</taxon>
        <taxon>Craniata</taxon>
        <taxon>Vertebrata</taxon>
        <taxon>Euteleostomi</taxon>
        <taxon>Actinopterygii</taxon>
        <taxon>Neopterygii</taxon>
        <taxon>Teleostei</taxon>
        <taxon>Neoteleostei</taxon>
        <taxon>Acanthomorphata</taxon>
        <taxon>Eupercaria</taxon>
        <taxon>Centrarchiformes</taxon>
        <taxon>Terapontoidei</taxon>
        <taxon>Terapontidae</taxon>
        <taxon>Scortum</taxon>
    </lineage>
</organism>
<dbReference type="EMBL" id="CM041554">
    <property type="protein sequence ID" value="KAI3351647.1"/>
    <property type="molecule type" value="Genomic_DNA"/>
</dbReference>
<protein>
    <submittedName>
        <fullName evidence="1">Uncharacterized protein</fullName>
    </submittedName>
</protein>
<gene>
    <name evidence="1" type="ORF">L3Q82_020481</name>
</gene>
<name>A0ACB8V7Q5_9TELE</name>
<comment type="caution">
    <text evidence="1">The sequence shown here is derived from an EMBL/GenBank/DDBJ whole genome shotgun (WGS) entry which is preliminary data.</text>
</comment>
<reference evidence="1" key="1">
    <citation type="submission" date="2022-04" db="EMBL/GenBank/DDBJ databases">
        <title>Jade perch genome.</title>
        <authorList>
            <person name="Chao B."/>
        </authorList>
    </citation>
    <scope>NUCLEOTIDE SEQUENCE</scope>
    <source>
        <strain evidence="1">CB-2022</strain>
    </source>
</reference>
<accession>A0ACB8V7Q5</accession>
<evidence type="ECO:0000313" key="1">
    <source>
        <dbReference type="EMBL" id="KAI3351647.1"/>
    </source>
</evidence>
<keyword evidence="2" id="KW-1185">Reference proteome</keyword>
<sequence>MLQMLHAGVITSSSPSAASMSMELDVFVGNTTIMDEEVYQLWLDGYTVNDAVKVRMEGGVMEECEANANVVLSDTMDQYRTFQMCERLLHSPAKLANQLLFQIPPHRQAILIERYYAFDDAFVREVLGKKLSKGTKKDLDDIGAKTGVTLKSCRRQFDNFKRVFKVVEELKGPLVENIRQHFLLSDKLASDYAAIVFFANNRFETGKRKLQYLTFQDFAFCAGQLINNWTVGAVDNMVEDMDVDLDKEFLQELKELKILITDKDLLDQHKSLVCTALRGKTKVFNEMEANFKNLSRGLVNIAAKLTNAKDVRDFFIDLVEKTSGCMGQIHGCRQKLYLQNVSRLKRLPRPHRSSPRSPFVMNSASRALLSLFSLPIYTSSVPIVSVNLCISMQGACVSILCVCICVSVLLRSAISQPPTESDTYTECTDGYHWDPQTEHCKDINECETIPDACKGEMKCFNHYGGYLCLPRSASVIPAPEPPITPTVTNPCPLGYEPQGDSCVDIDECERDEHDCQPSQECINSLGAFTCQCPDGYRKVGTECIDIDECRYRYCQHRCVNVPGSFSCQCEPGFQLAGNNRSCIDVNECDMGAPCSQRCYNTYGTFLCRCDQGYELGPDGFACNDIDECSYSSYLCQYQCVNEPGKFSCVCPEGYQQQGTRLCQDINECETGEHQCTDTQTCVNIHGRYQCVDKNRCQDPYVQVSDNRCVCPVNKPACRDLPFSIVHRYMSITSERSVPSDIFQIQATSVSPGAYNTFRIRSGDENGDFYIRQINNISAMLVLARAVSGPREYTLDLEMVSVNPLLTYQGSYQTSSALRLSIYLQQAQAIAPPSDHNRHDSRVTLWYGKLLQQYPSIHPSIHPSIFIRLVRDRVAERQQSEQRCPDFPHPRHFLQLFRGDPEAFPGQPRDIVSPACPGSSPGASSRWDTPRNTSLGRRPRGHPKQMPKPPQLTPLDAKEQRLYSELLPKVT</sequence>
<evidence type="ECO:0000313" key="2">
    <source>
        <dbReference type="Proteomes" id="UP000831701"/>
    </source>
</evidence>
<proteinExistence type="predicted"/>